<comment type="caution">
    <text evidence="3">The sequence shown here is derived from an EMBL/GenBank/DDBJ whole genome shotgun (WGS) entry which is preliminary data.</text>
</comment>
<feature type="signal peptide" evidence="2">
    <location>
        <begin position="1"/>
        <end position="29"/>
    </location>
</feature>
<dbReference type="OrthoDB" id="1349101at2"/>
<evidence type="ECO:0000313" key="3">
    <source>
        <dbReference type="EMBL" id="TDP11290.1"/>
    </source>
</evidence>
<feature type="region of interest" description="Disordered" evidence="1">
    <location>
        <begin position="222"/>
        <end position="241"/>
    </location>
</feature>
<dbReference type="Proteomes" id="UP000295357">
    <property type="component" value="Unassembled WGS sequence"/>
</dbReference>
<name>A0A4R6NC74_9BURK</name>
<keyword evidence="4" id="KW-1185">Reference proteome</keyword>
<dbReference type="EMBL" id="SNXE01000003">
    <property type="protein sequence ID" value="TDP11290.1"/>
    <property type="molecule type" value="Genomic_DNA"/>
</dbReference>
<feature type="chain" id="PRO_5020753527" evidence="2">
    <location>
        <begin position="30"/>
        <end position="241"/>
    </location>
</feature>
<gene>
    <name evidence="3" type="ORF">DFR39_103216</name>
</gene>
<feature type="compositionally biased region" description="Basic and acidic residues" evidence="1">
    <location>
        <begin position="228"/>
        <end position="241"/>
    </location>
</feature>
<protein>
    <submittedName>
        <fullName evidence="3">Uncharacterized protein</fullName>
    </submittedName>
</protein>
<sequence length="241" mass="26043">MNKLSSFLSGCAASASALIALTLLTGAKAPPTQFDEINVGRINIREPDGTLRMVISNRGQFPGAPWRGGEKPRPDRKDFAGMLFVNDEGTESGGLIQKGVIGRDGKPDSGLSLSFDRFRQDQVIQILHAEQGGQTLSQLAINDEPDSLGPDAMERTARFNALDKLDPAARRRAIEEMGREGLLPANRVRLGTTPAKASTLALSDAQGRQRLVLTVTPEGKPSIQFLDEQGKPVRSIDLETR</sequence>
<evidence type="ECO:0000256" key="2">
    <source>
        <dbReference type="SAM" id="SignalP"/>
    </source>
</evidence>
<evidence type="ECO:0000313" key="4">
    <source>
        <dbReference type="Proteomes" id="UP000295357"/>
    </source>
</evidence>
<reference evidence="3 4" key="1">
    <citation type="submission" date="2019-03" db="EMBL/GenBank/DDBJ databases">
        <title>Genomic Encyclopedia of Type Strains, Phase IV (KMG-IV): sequencing the most valuable type-strain genomes for metagenomic binning, comparative biology and taxonomic classification.</title>
        <authorList>
            <person name="Goeker M."/>
        </authorList>
    </citation>
    <scope>NUCLEOTIDE SEQUENCE [LARGE SCALE GENOMIC DNA]</scope>
    <source>
        <strain evidence="3 4">DSM 25082</strain>
    </source>
</reference>
<evidence type="ECO:0000256" key="1">
    <source>
        <dbReference type="SAM" id="MobiDB-lite"/>
    </source>
</evidence>
<dbReference type="AlphaFoldDB" id="A0A4R6NC74"/>
<proteinExistence type="predicted"/>
<accession>A0A4R6NC74</accession>
<organism evidence="3 4">
    <name type="scientific">Roseateles asaccharophilus</name>
    <dbReference type="NCBI Taxonomy" id="582607"/>
    <lineage>
        <taxon>Bacteria</taxon>
        <taxon>Pseudomonadati</taxon>
        <taxon>Pseudomonadota</taxon>
        <taxon>Betaproteobacteria</taxon>
        <taxon>Burkholderiales</taxon>
        <taxon>Sphaerotilaceae</taxon>
        <taxon>Roseateles</taxon>
    </lineage>
</organism>
<keyword evidence="2" id="KW-0732">Signal</keyword>
<dbReference type="RefSeq" id="WP_133603192.1">
    <property type="nucleotide sequence ID" value="NZ_JAUFPJ010000006.1"/>
</dbReference>